<reference evidence="2" key="1">
    <citation type="submission" date="2023-06" db="EMBL/GenBank/DDBJ databases">
        <title>Draft genome of Marssonina rosae.</title>
        <authorList>
            <person name="Cheng Q."/>
        </authorList>
    </citation>
    <scope>NUCLEOTIDE SEQUENCE</scope>
    <source>
        <strain evidence="2">R4</strain>
    </source>
</reference>
<name>A0AAD9WCQ6_9HELO</name>
<feature type="region of interest" description="Disordered" evidence="1">
    <location>
        <begin position="426"/>
        <end position="456"/>
    </location>
</feature>
<proteinExistence type="predicted"/>
<sequence>MSSHPIRRVSSHYTLFPNCNATPEKESLANAAIRSSLRQRSSEGSVRSAAANILPLAPAPLLVVSSKPKANDSVPTITPTIHKIDRLIPFKLEASLSEAKFSSSASAEKPRPLTLKRPKTPSPPPLKRVRPGPVTSLIIQPYSQKEWSSVMEEVRLLYSKGQYKHCAMRCKQILSGINDPSKIHPLYSIYISFFAASSLEITATTLHNYSSAKLPLLQESLAFYQKAEQFVEYATFPTHPDVAFASRQISRCGQASPASITSSIRSSVSSVFSTSSASSSYSALATPNSPVFDESIFKRSASPPSSSESESRHSPTRRLQPRKKVSFSLQLPTLSSETVLATSPRPSITANESLLDAFPAPPSAERESEREPAVSSTARRPSSALSHHSPNQSVSRYCTQLLALKSQLTYHISTIHTQIGLLADARKPRRSNLPNQYSPEEPKGKRAADGPSTEKTALRERIERLKGQGWNRKRFDGERYRALCERALCELNRV</sequence>
<accession>A0AAD9WCQ6</accession>
<feature type="compositionally biased region" description="Basic residues" evidence="1">
    <location>
        <begin position="314"/>
        <end position="324"/>
    </location>
</feature>
<feature type="compositionally biased region" description="Polar residues" evidence="1">
    <location>
        <begin position="338"/>
        <end position="352"/>
    </location>
</feature>
<feature type="compositionally biased region" description="Low complexity" evidence="1">
    <location>
        <begin position="299"/>
        <end position="308"/>
    </location>
</feature>
<feature type="compositionally biased region" description="Polar residues" evidence="1">
    <location>
        <begin position="377"/>
        <end position="392"/>
    </location>
</feature>
<dbReference type="AlphaFoldDB" id="A0AAD9WCQ6"/>
<dbReference type="EMBL" id="JAUBYV010000005">
    <property type="protein sequence ID" value="KAK2626732.1"/>
    <property type="molecule type" value="Genomic_DNA"/>
</dbReference>
<protein>
    <submittedName>
        <fullName evidence="2">Uncharacterized protein</fullName>
    </submittedName>
</protein>
<dbReference type="Proteomes" id="UP001285354">
    <property type="component" value="Unassembled WGS sequence"/>
</dbReference>
<feature type="region of interest" description="Disordered" evidence="1">
    <location>
        <begin position="338"/>
        <end position="392"/>
    </location>
</feature>
<feature type="region of interest" description="Disordered" evidence="1">
    <location>
        <begin position="295"/>
        <end position="324"/>
    </location>
</feature>
<organism evidence="2 3">
    <name type="scientific">Diplocarpon rosae</name>
    <dbReference type="NCBI Taxonomy" id="946125"/>
    <lineage>
        <taxon>Eukaryota</taxon>
        <taxon>Fungi</taxon>
        <taxon>Dikarya</taxon>
        <taxon>Ascomycota</taxon>
        <taxon>Pezizomycotina</taxon>
        <taxon>Leotiomycetes</taxon>
        <taxon>Helotiales</taxon>
        <taxon>Drepanopezizaceae</taxon>
        <taxon>Diplocarpon</taxon>
    </lineage>
</organism>
<comment type="caution">
    <text evidence="2">The sequence shown here is derived from an EMBL/GenBank/DDBJ whole genome shotgun (WGS) entry which is preliminary data.</text>
</comment>
<gene>
    <name evidence="2" type="ORF">QTJ16_003907</name>
</gene>
<evidence type="ECO:0000313" key="3">
    <source>
        <dbReference type="Proteomes" id="UP001285354"/>
    </source>
</evidence>
<evidence type="ECO:0000313" key="2">
    <source>
        <dbReference type="EMBL" id="KAK2626732.1"/>
    </source>
</evidence>
<keyword evidence="3" id="KW-1185">Reference proteome</keyword>
<feature type="region of interest" description="Disordered" evidence="1">
    <location>
        <begin position="101"/>
        <end position="130"/>
    </location>
</feature>
<evidence type="ECO:0000256" key="1">
    <source>
        <dbReference type="SAM" id="MobiDB-lite"/>
    </source>
</evidence>